<dbReference type="RefSeq" id="WP_100282564.1">
    <property type="nucleotide sequence ID" value="NZ_CP024923.1"/>
</dbReference>
<feature type="signal peptide" evidence="1">
    <location>
        <begin position="1"/>
        <end position="19"/>
    </location>
</feature>
<evidence type="ECO:0000259" key="2">
    <source>
        <dbReference type="SMART" id="SM00245"/>
    </source>
</evidence>
<protein>
    <submittedName>
        <fullName evidence="3">Peptidase S41</fullName>
    </submittedName>
</protein>
<dbReference type="GO" id="GO:0008236">
    <property type="term" value="F:serine-type peptidase activity"/>
    <property type="evidence" value="ECO:0007669"/>
    <property type="project" value="InterPro"/>
</dbReference>
<feature type="chain" id="PRO_5014707183" evidence="1">
    <location>
        <begin position="20"/>
        <end position="480"/>
    </location>
</feature>
<dbReference type="CDD" id="cd07561">
    <property type="entry name" value="Peptidase_S41_CPP_like"/>
    <property type="match status" value="1"/>
</dbReference>
<organism evidence="3 4">
    <name type="scientific">Sphingomonas psychrotolerans</name>
    <dbReference type="NCBI Taxonomy" id="1327635"/>
    <lineage>
        <taxon>Bacteria</taxon>
        <taxon>Pseudomonadati</taxon>
        <taxon>Pseudomonadota</taxon>
        <taxon>Alphaproteobacteria</taxon>
        <taxon>Sphingomonadales</taxon>
        <taxon>Sphingomonadaceae</taxon>
        <taxon>Sphingomonas</taxon>
    </lineage>
</organism>
<reference evidence="3 4" key="1">
    <citation type="submission" date="2017-11" db="EMBL/GenBank/DDBJ databases">
        <title>Complete genome sequence of Sphingomonas sp. Strain Cra20, a psychrotolerant potential plant growth promoting rhizobacteria.</title>
        <authorList>
            <person name="Luo Y."/>
        </authorList>
    </citation>
    <scope>NUCLEOTIDE SEQUENCE [LARGE SCALE GENOMIC DNA]</scope>
    <source>
        <strain evidence="3 4">Cra20</strain>
    </source>
</reference>
<evidence type="ECO:0000313" key="3">
    <source>
        <dbReference type="EMBL" id="ATY32757.1"/>
    </source>
</evidence>
<dbReference type="Gene3D" id="2.30.42.10">
    <property type="match status" value="1"/>
</dbReference>
<dbReference type="GO" id="GO:0030288">
    <property type="term" value="C:outer membrane-bounded periplasmic space"/>
    <property type="evidence" value="ECO:0007669"/>
    <property type="project" value="TreeGrafter"/>
</dbReference>
<dbReference type="GO" id="GO:0007165">
    <property type="term" value="P:signal transduction"/>
    <property type="evidence" value="ECO:0007669"/>
    <property type="project" value="TreeGrafter"/>
</dbReference>
<dbReference type="PANTHER" id="PTHR32060">
    <property type="entry name" value="TAIL-SPECIFIC PROTEASE"/>
    <property type="match status" value="1"/>
</dbReference>
<dbReference type="InterPro" id="IPR036034">
    <property type="entry name" value="PDZ_sf"/>
</dbReference>
<dbReference type="InterPro" id="IPR029045">
    <property type="entry name" value="ClpP/crotonase-like_dom_sf"/>
</dbReference>
<dbReference type="InterPro" id="IPR005151">
    <property type="entry name" value="Tail-specific_protease"/>
</dbReference>
<dbReference type="Pfam" id="PF03572">
    <property type="entry name" value="Peptidase_S41"/>
    <property type="match status" value="1"/>
</dbReference>
<accession>A0A2K8MFV7</accession>
<dbReference type="PANTHER" id="PTHR32060:SF30">
    <property type="entry name" value="CARBOXY-TERMINAL PROCESSING PROTEASE CTPA"/>
    <property type="match status" value="1"/>
</dbReference>
<feature type="domain" description="Tail specific protease" evidence="2">
    <location>
        <begin position="205"/>
        <end position="411"/>
    </location>
</feature>
<dbReference type="AlphaFoldDB" id="A0A2K8MFV7"/>
<dbReference type="SMART" id="SM00245">
    <property type="entry name" value="TSPc"/>
    <property type="match status" value="1"/>
</dbReference>
<gene>
    <name evidence="3" type="ORF">CVN68_12865</name>
</gene>
<name>A0A2K8MFV7_9SPHN</name>
<dbReference type="GO" id="GO:0004175">
    <property type="term" value="F:endopeptidase activity"/>
    <property type="evidence" value="ECO:0007669"/>
    <property type="project" value="TreeGrafter"/>
</dbReference>
<dbReference type="Gene3D" id="3.30.750.170">
    <property type="match status" value="1"/>
</dbReference>
<dbReference type="Gene3D" id="3.90.226.10">
    <property type="entry name" value="2-enoyl-CoA Hydratase, Chain A, domain 1"/>
    <property type="match status" value="1"/>
</dbReference>
<dbReference type="GO" id="GO:0006508">
    <property type="term" value="P:proteolysis"/>
    <property type="evidence" value="ECO:0007669"/>
    <property type="project" value="InterPro"/>
</dbReference>
<dbReference type="EMBL" id="CP024923">
    <property type="protein sequence ID" value="ATY32757.1"/>
    <property type="molecule type" value="Genomic_DNA"/>
</dbReference>
<dbReference type="KEGG" id="sphc:CVN68_12865"/>
<proteinExistence type="predicted"/>
<dbReference type="Proteomes" id="UP000229081">
    <property type="component" value="Chromosome"/>
</dbReference>
<keyword evidence="4" id="KW-1185">Reference proteome</keyword>
<evidence type="ECO:0000313" key="4">
    <source>
        <dbReference type="Proteomes" id="UP000229081"/>
    </source>
</evidence>
<evidence type="ECO:0000256" key="1">
    <source>
        <dbReference type="SAM" id="SignalP"/>
    </source>
</evidence>
<dbReference type="SUPFAM" id="SSF52096">
    <property type="entry name" value="ClpP/crotonase"/>
    <property type="match status" value="1"/>
</dbReference>
<sequence length="480" mass="49979">MRKSVAAVLSLSMILAACGGGGGGSGSVVTPPITGGGPTPTPGPTAGCTLRERQDWAAAQLREWYLFPETLPASLSPTTYATVSDYIDALTATARTQGRDRYFTYLTSIAEENAYYSSGSSAGFGFRLAYDSAAGRVFVAESFEGAPALNAGIDRGAEIVAIGTSAANFRTVSSIMASEGPAGVSNALGPSTAGTARVLRVIDAAGTRDLNVAKTDYTLAPVSSRYGAKILDDGGRKVGYLNLRTFISTADPALRTAFAQFKAAGVTEVIVDLRYNGGGLVSIAQLMGDLMGANRATSDVFDYMVFRPEKSAENETRFFQPKTESIAPTRIAFIGTGGTASASELVVNAFIPYLHANVGLVGTNTYGKPVGQIAIDRPACDDRLRVIAFATQNAARQGNYFNGLAGTVEASCRAGDEVGYPLGDAREASTRAALDFLAGRSCTAIASGGQTTLALRTAAARELLIPERPSTLQREVPGAY</sequence>
<keyword evidence="1" id="KW-0732">Signal</keyword>
<dbReference type="PROSITE" id="PS51257">
    <property type="entry name" value="PROKAR_LIPOPROTEIN"/>
    <property type="match status" value="1"/>
</dbReference>
<dbReference type="OrthoDB" id="7168509at2"/>